<evidence type="ECO:0000256" key="5">
    <source>
        <dbReference type="ARBA" id="ARBA00022839"/>
    </source>
</evidence>
<keyword evidence="5 9" id="KW-0269">Exonuclease</keyword>
<evidence type="ECO:0000256" key="4">
    <source>
        <dbReference type="ARBA" id="ARBA00022801"/>
    </source>
</evidence>
<dbReference type="InterPro" id="IPR041122">
    <property type="entry name" value="RecJ_OB"/>
</dbReference>
<keyword evidence="3" id="KW-0540">Nuclease</keyword>
<dbReference type="InterPro" id="IPR038763">
    <property type="entry name" value="DHH_sf"/>
</dbReference>
<dbReference type="PANTHER" id="PTHR30255:SF2">
    <property type="entry name" value="SINGLE-STRANDED-DNA-SPECIFIC EXONUCLEASE RECJ"/>
    <property type="match status" value="1"/>
</dbReference>
<evidence type="ECO:0000259" key="8">
    <source>
        <dbReference type="Pfam" id="PF17768"/>
    </source>
</evidence>
<evidence type="ECO:0000256" key="3">
    <source>
        <dbReference type="ARBA" id="ARBA00022722"/>
    </source>
</evidence>
<dbReference type="Pfam" id="PF02272">
    <property type="entry name" value="DHHA1"/>
    <property type="match status" value="1"/>
</dbReference>
<dbReference type="PANTHER" id="PTHR30255">
    <property type="entry name" value="SINGLE-STRANDED-DNA-SPECIFIC EXONUCLEASE RECJ"/>
    <property type="match status" value="1"/>
</dbReference>
<dbReference type="SUPFAM" id="SSF64182">
    <property type="entry name" value="DHH phosphoesterases"/>
    <property type="match status" value="1"/>
</dbReference>
<sequence length="588" mass="65927">MAQWFISAKKADFNKIAKKYNIDPVLARILRNRDVIEEEEIRKYLKGGRQDLYAPDLLKDMDKAVKLLCRKIKEGESIRVIGDYDADGICSSYILLRGLVACGGNVDTVIPHRIKDGYGLNDSLIEEAHSDGIDTIVTCDNGIAAAPQVAYAKELGMSVIVTDHHEIPYEEENGKRVYILPEADAVVNPKQEECVYPYKNICGGVVAYKVVQSLFSSLHPENEMEIIEELLEIAAFATVCDVMELRDENRIIVKCGLENMQHTRNQGLKALIEVCGLEGKMLSAYHIGFVLGPCINATGRLDTAGRALCLLNSRSRSEAVQIAAELKDLNDSRKEMTLKGTGEAMECIEKNDWKEDKVLVVYLPECHESLAGIIAGRLREKYGRPVFVLTRGEDGVKGSGRSIEGYHMYEEMTACKEYFTKYGGHKMAAGLSMEEENVESFRRKINEVCRLTEEDYEEKVHIDAAMPFSYLSKELIGELELLEPFGVGNSKPVFAQKNVHIINARVMGKNQNVGKYRIHDEEGGSYEMVYFGDLERFHEFLAVQAGKGNVMRMLEGAAVDITISMTYYPSINSYAGRESIQIVLQNYK</sequence>
<dbReference type="InterPro" id="IPR003156">
    <property type="entry name" value="DHHA1_dom"/>
</dbReference>
<dbReference type="NCBIfam" id="TIGR00644">
    <property type="entry name" value="recJ"/>
    <property type="match status" value="1"/>
</dbReference>
<dbReference type="Proteomes" id="UP001451571">
    <property type="component" value="Chromosome"/>
</dbReference>
<dbReference type="Pfam" id="PF01368">
    <property type="entry name" value="DHH"/>
    <property type="match status" value="1"/>
</dbReference>
<proteinExistence type="inferred from homology"/>
<name>A0ABZ3ESQ0_9FIRM</name>
<dbReference type="GO" id="GO:0004527">
    <property type="term" value="F:exonuclease activity"/>
    <property type="evidence" value="ECO:0007669"/>
    <property type="project" value="UniProtKB-KW"/>
</dbReference>
<dbReference type="RefSeq" id="WP_342756325.1">
    <property type="nucleotide sequence ID" value="NZ_CP146256.1"/>
</dbReference>
<evidence type="ECO:0000256" key="2">
    <source>
        <dbReference type="ARBA" id="ARBA00019841"/>
    </source>
</evidence>
<accession>A0ABZ3ESQ0</accession>
<dbReference type="Gene3D" id="3.90.1640.30">
    <property type="match status" value="1"/>
</dbReference>
<keyword evidence="10" id="KW-1185">Reference proteome</keyword>
<evidence type="ECO:0000259" key="7">
    <source>
        <dbReference type="Pfam" id="PF02272"/>
    </source>
</evidence>
<evidence type="ECO:0000313" key="10">
    <source>
        <dbReference type="Proteomes" id="UP001451571"/>
    </source>
</evidence>
<dbReference type="Gene3D" id="3.10.310.30">
    <property type="match status" value="1"/>
</dbReference>
<keyword evidence="4" id="KW-0378">Hydrolase</keyword>
<protein>
    <recommendedName>
        <fullName evidence="2">Single-stranded-DNA-specific exonuclease RecJ</fullName>
    </recommendedName>
</protein>
<comment type="similarity">
    <text evidence="1">Belongs to the RecJ family.</text>
</comment>
<organism evidence="9 10">
    <name type="scientific">Kineothrix sedimenti</name>
    <dbReference type="NCBI Taxonomy" id="3123317"/>
    <lineage>
        <taxon>Bacteria</taxon>
        <taxon>Bacillati</taxon>
        <taxon>Bacillota</taxon>
        <taxon>Clostridia</taxon>
        <taxon>Lachnospirales</taxon>
        <taxon>Lachnospiraceae</taxon>
        <taxon>Kineothrix</taxon>
    </lineage>
</organism>
<feature type="domain" description="RecJ OB" evidence="8">
    <location>
        <begin position="462"/>
        <end position="585"/>
    </location>
</feature>
<dbReference type="InterPro" id="IPR004610">
    <property type="entry name" value="RecJ"/>
</dbReference>
<gene>
    <name evidence="9" type="primary">recJ</name>
    <name evidence="9" type="ORF">V6984_14490</name>
</gene>
<dbReference type="Pfam" id="PF17768">
    <property type="entry name" value="RecJ_OB"/>
    <property type="match status" value="1"/>
</dbReference>
<feature type="domain" description="DDH" evidence="6">
    <location>
        <begin position="78"/>
        <end position="238"/>
    </location>
</feature>
<reference evidence="9 10" key="1">
    <citation type="submission" date="2024-02" db="EMBL/GenBank/DDBJ databases">
        <title>Bacterial strain from lacustrine sediment.</title>
        <authorList>
            <person name="Petit C."/>
            <person name="Fadhlaoui K."/>
        </authorList>
    </citation>
    <scope>NUCLEOTIDE SEQUENCE [LARGE SCALE GENOMIC DNA]</scope>
    <source>
        <strain evidence="9 10">IPX-CK</strain>
    </source>
</reference>
<feature type="domain" description="DHHA1" evidence="7">
    <location>
        <begin position="356"/>
        <end position="449"/>
    </location>
</feature>
<dbReference type="EMBL" id="CP146256">
    <property type="protein sequence ID" value="XAH72712.1"/>
    <property type="molecule type" value="Genomic_DNA"/>
</dbReference>
<dbReference type="InterPro" id="IPR001667">
    <property type="entry name" value="DDH_dom"/>
</dbReference>
<dbReference type="InterPro" id="IPR051673">
    <property type="entry name" value="SSDNA_exonuclease_RecJ"/>
</dbReference>
<evidence type="ECO:0000259" key="6">
    <source>
        <dbReference type="Pfam" id="PF01368"/>
    </source>
</evidence>
<evidence type="ECO:0000313" key="9">
    <source>
        <dbReference type="EMBL" id="XAH72712.1"/>
    </source>
</evidence>
<evidence type="ECO:0000256" key="1">
    <source>
        <dbReference type="ARBA" id="ARBA00005915"/>
    </source>
</evidence>